<evidence type="ECO:0000313" key="2">
    <source>
        <dbReference type="Proteomes" id="UP000239504"/>
    </source>
</evidence>
<keyword evidence="2" id="KW-1185">Reference proteome</keyword>
<proteinExistence type="predicted"/>
<dbReference type="Proteomes" id="UP000239504">
    <property type="component" value="Unassembled WGS sequence"/>
</dbReference>
<reference evidence="1 2" key="1">
    <citation type="submission" date="2017-12" db="EMBL/GenBank/DDBJ databases">
        <authorList>
            <person name="Hurst M.R.H."/>
        </authorList>
    </citation>
    <scope>NUCLEOTIDE SEQUENCE [LARGE SCALE GENOMIC DNA]</scope>
    <source>
        <strain evidence="1 2">SY-3-19</strain>
    </source>
</reference>
<dbReference type="EMBL" id="PJCH01000010">
    <property type="protein sequence ID" value="PQA87204.1"/>
    <property type="molecule type" value="Genomic_DNA"/>
</dbReference>
<sequence>MPQGAELLDSSLYLFRSGDVGGDILIYVPETASGAFTFSLAASGDGRGQSASSVFFKTETTEVTVKIEGAPVENIPPPKLVGAWTRDDEVWTIEGGHIPSLRIRYASGEEKVMRYATYPDGAGRWFLVDYDPAGATYWASLESDALLLAHPDVQFVPFATLARQ</sequence>
<gene>
    <name evidence="1" type="ORF">CW354_14285</name>
</gene>
<protein>
    <submittedName>
        <fullName evidence="1">Uncharacterized protein</fullName>
    </submittedName>
</protein>
<dbReference type="AlphaFoldDB" id="A0A2S7K3W3"/>
<comment type="caution">
    <text evidence="1">The sequence shown here is derived from an EMBL/GenBank/DDBJ whole genome shotgun (WGS) entry which is preliminary data.</text>
</comment>
<name>A0A2S7K3W3_9PROT</name>
<organism evidence="1 2">
    <name type="scientific">Hyphococcus luteus</name>
    <dbReference type="NCBI Taxonomy" id="2058213"/>
    <lineage>
        <taxon>Bacteria</taxon>
        <taxon>Pseudomonadati</taxon>
        <taxon>Pseudomonadota</taxon>
        <taxon>Alphaproteobacteria</taxon>
        <taxon>Parvularculales</taxon>
        <taxon>Parvularculaceae</taxon>
        <taxon>Hyphococcus</taxon>
    </lineage>
</organism>
<evidence type="ECO:0000313" key="1">
    <source>
        <dbReference type="EMBL" id="PQA87204.1"/>
    </source>
</evidence>
<accession>A0A2S7K3W3</accession>